<dbReference type="OrthoDB" id="3229913at2"/>
<keyword evidence="8" id="KW-1185">Reference proteome</keyword>
<proteinExistence type="predicted"/>
<protein>
    <submittedName>
        <fullName evidence="7">DEAD/DEAH box helicase</fullName>
    </submittedName>
</protein>
<comment type="caution">
    <text evidence="7">The sequence shown here is derived from an EMBL/GenBank/DDBJ whole genome shotgun (WGS) entry which is preliminary data.</text>
</comment>
<evidence type="ECO:0000256" key="2">
    <source>
        <dbReference type="ARBA" id="ARBA00022801"/>
    </source>
</evidence>
<evidence type="ECO:0000256" key="4">
    <source>
        <dbReference type="ARBA" id="ARBA00022840"/>
    </source>
</evidence>
<dbReference type="Pfam" id="PF00271">
    <property type="entry name" value="Helicase_C"/>
    <property type="match status" value="1"/>
</dbReference>
<sequence length="837" mass="93645">MTLIDQMPSHADPDALFEAFSTWAEERGITLYPAQEEALIEVVSGANVILSTPTGSGKSLVAAGAHFTALANDKVTFYTAPIKALVSEKFFDLCKIFGTENVGMLTGDASVNADAPVICCTAEVLASIALRDGRDADIGQVVMDEFHFYAEPDRGWAWQIPLLELPQAQFVLMSATLGDVSRFEEDLTRRTGRPTTVVRSATRPVPLSYEYRATPLTETLTELLQTHQAPVYIVHFTQAAAVERAQALMSINMCSREEKDEIAKLIGNFRFTTKFGRNLSRYVRHGIGVHHAGMLPKYRRLVERLAQAGLLKVICGTDTLGVGVNVPIRTVLFTALTKYDGQRVRTLRAREFHQIAGRAGRAGFDTAGFVVAQAPDHVVENEKALAKAGDDPKKRRKVVRKKAPEGFVNWTETTFEKLIASEPEQLTSRFRVTHAMLLAVIARPGNAFDAMRRLLEDNHEPRKNQLRHIRRAIAIYRSLLHGGVVEQLDEPDAEGRIVRLTVDLQSDFALNQPLSTFALASFELLDPESPSYALDMVSVVESTLDDPRQILAAQQNKARGEAVAAMKADGVEYEERMERLMDISYPKPLEELLSHAYDVYRKSHPWVGDHPLSPKSVIRDMYERAMTFTEFTSFYDLARTEGIVLRYLASAYKALDHTVPDDLKSDDFEDLIAWLGEMVRQVDSSLLDEWEQLANPAEETAEEAQERADQVKPVTANARAFRVLVRNALFRRVELAALDKVGELGELDEESGWNEDRWAEAMDAYWEEYEELGTGPDARGPKLLRIEERPEDGLWRVRQTFADPNGDHDWGITAEVDLAASDEEGRAVIRIMDVGQL</sequence>
<evidence type="ECO:0000313" key="7">
    <source>
        <dbReference type="EMBL" id="PHQ52557.1"/>
    </source>
</evidence>
<dbReference type="GO" id="GO:0003676">
    <property type="term" value="F:nucleic acid binding"/>
    <property type="evidence" value="ECO:0007669"/>
    <property type="project" value="InterPro"/>
</dbReference>
<dbReference type="Gene3D" id="3.40.50.300">
    <property type="entry name" value="P-loop containing nucleotide triphosphate hydrolases"/>
    <property type="match status" value="2"/>
</dbReference>
<evidence type="ECO:0000313" key="8">
    <source>
        <dbReference type="Proteomes" id="UP000222531"/>
    </source>
</evidence>
<dbReference type="SMART" id="SM00487">
    <property type="entry name" value="DEXDc"/>
    <property type="match status" value="1"/>
</dbReference>
<accession>A0A2G1XMT4</accession>
<dbReference type="AlphaFoldDB" id="A0A2G1XMT4"/>
<dbReference type="GO" id="GO:0004386">
    <property type="term" value="F:helicase activity"/>
    <property type="evidence" value="ECO:0007669"/>
    <property type="project" value="UniProtKB-KW"/>
</dbReference>
<dbReference type="EMBL" id="NHZO01000081">
    <property type="protein sequence ID" value="PHQ52557.1"/>
    <property type="molecule type" value="Genomic_DNA"/>
</dbReference>
<dbReference type="CDD" id="cd17921">
    <property type="entry name" value="DEXHc_Ski2"/>
    <property type="match status" value="1"/>
</dbReference>
<gene>
    <name evidence="7" type="ORF">BLA24_07240</name>
</gene>
<dbReference type="FunFam" id="3.40.50.300:FF:000785">
    <property type="entry name" value="DEAD/DEAH box helicase"/>
    <property type="match status" value="1"/>
</dbReference>
<dbReference type="PANTHER" id="PTHR12131">
    <property type="entry name" value="ATP-DEPENDENT RNA AND DNA HELICASE"/>
    <property type="match status" value="1"/>
</dbReference>
<organism evidence="7 8">
    <name type="scientific">Streptomyces cinnamoneus</name>
    <name type="common">Streptoverticillium cinnamoneum</name>
    <dbReference type="NCBI Taxonomy" id="53446"/>
    <lineage>
        <taxon>Bacteria</taxon>
        <taxon>Bacillati</taxon>
        <taxon>Actinomycetota</taxon>
        <taxon>Actinomycetes</taxon>
        <taxon>Kitasatosporales</taxon>
        <taxon>Streptomycetaceae</taxon>
        <taxon>Streptomyces</taxon>
        <taxon>Streptomyces cinnamoneus group</taxon>
    </lineage>
</organism>
<dbReference type="InterPro" id="IPR021904">
    <property type="entry name" value="DUF3516"/>
</dbReference>
<dbReference type="RefSeq" id="WP_099198337.1">
    <property type="nucleotide sequence ID" value="NZ_JBIRXA010000008.1"/>
</dbReference>
<dbReference type="InterPro" id="IPR027417">
    <property type="entry name" value="P-loop_NTPase"/>
</dbReference>
<dbReference type="InterPro" id="IPR050699">
    <property type="entry name" value="RNA-DNA_Helicase"/>
</dbReference>
<keyword evidence="3 7" id="KW-0347">Helicase</keyword>
<dbReference type="FunFam" id="3.40.50.300:FF:000922">
    <property type="entry name" value="DEAD/DEAH box helicase"/>
    <property type="match status" value="1"/>
</dbReference>
<name>A0A2G1XMT4_STRCJ</name>
<dbReference type="PANTHER" id="PTHR12131:SF1">
    <property type="entry name" value="ATP-DEPENDENT RNA HELICASE SUPV3L1, MITOCHONDRIAL-RELATED"/>
    <property type="match status" value="1"/>
</dbReference>
<evidence type="ECO:0000259" key="6">
    <source>
        <dbReference type="PROSITE" id="PS51194"/>
    </source>
</evidence>
<keyword evidence="4" id="KW-0067">ATP-binding</keyword>
<dbReference type="InterPro" id="IPR001650">
    <property type="entry name" value="Helicase_C-like"/>
</dbReference>
<dbReference type="SMART" id="SM00490">
    <property type="entry name" value="HELICc"/>
    <property type="match status" value="1"/>
</dbReference>
<feature type="domain" description="Helicase ATP-binding" evidence="5">
    <location>
        <begin position="39"/>
        <end position="195"/>
    </location>
</feature>
<keyword evidence="2" id="KW-0378">Hydrolase</keyword>
<evidence type="ECO:0000256" key="1">
    <source>
        <dbReference type="ARBA" id="ARBA00022741"/>
    </source>
</evidence>
<feature type="domain" description="Helicase C-terminal" evidence="6">
    <location>
        <begin position="219"/>
        <end position="419"/>
    </location>
</feature>
<dbReference type="InterPro" id="IPR014001">
    <property type="entry name" value="Helicase_ATP-bd"/>
</dbReference>
<dbReference type="Pfam" id="PF12029">
    <property type="entry name" value="DUF3516"/>
    <property type="match status" value="1"/>
</dbReference>
<keyword evidence="1" id="KW-0547">Nucleotide-binding</keyword>
<dbReference type="InterPro" id="IPR011545">
    <property type="entry name" value="DEAD/DEAH_box_helicase_dom"/>
</dbReference>
<dbReference type="PROSITE" id="PS51194">
    <property type="entry name" value="HELICASE_CTER"/>
    <property type="match status" value="1"/>
</dbReference>
<dbReference type="SUPFAM" id="SSF52540">
    <property type="entry name" value="P-loop containing nucleoside triphosphate hydrolases"/>
    <property type="match status" value="1"/>
</dbReference>
<dbReference type="GO" id="GO:0016787">
    <property type="term" value="F:hydrolase activity"/>
    <property type="evidence" value="ECO:0007669"/>
    <property type="project" value="UniProtKB-KW"/>
</dbReference>
<evidence type="ECO:0000256" key="3">
    <source>
        <dbReference type="ARBA" id="ARBA00022806"/>
    </source>
</evidence>
<dbReference type="GO" id="GO:0005524">
    <property type="term" value="F:ATP binding"/>
    <property type="evidence" value="ECO:0007669"/>
    <property type="project" value="UniProtKB-KW"/>
</dbReference>
<dbReference type="PROSITE" id="PS51192">
    <property type="entry name" value="HELICASE_ATP_BIND_1"/>
    <property type="match status" value="1"/>
</dbReference>
<dbReference type="Proteomes" id="UP000222531">
    <property type="component" value="Unassembled WGS sequence"/>
</dbReference>
<reference evidence="7 8" key="1">
    <citation type="journal article" date="2017" name="Biochemistry">
        <title>Identification of the Biosynthetic Pathway for the Antibiotic Bicyclomycin.</title>
        <authorList>
            <person name="Patteson J."/>
            <person name="Cai W."/>
            <person name="Johnson R.A."/>
            <person name="Santa Maria K."/>
            <person name="Li B."/>
        </authorList>
    </citation>
    <scope>NUCLEOTIDE SEQUENCE [LARGE SCALE GENOMIC DNA]</scope>
    <source>
        <strain evidence="7 8">ATCC 21532</strain>
    </source>
</reference>
<dbReference type="Pfam" id="PF00270">
    <property type="entry name" value="DEAD"/>
    <property type="match status" value="1"/>
</dbReference>
<evidence type="ECO:0000259" key="5">
    <source>
        <dbReference type="PROSITE" id="PS51192"/>
    </source>
</evidence>